<organism evidence="1 2">
    <name type="scientific">Neisseria elongata subsp. glycolytica ATCC 29315</name>
    <dbReference type="NCBI Taxonomy" id="546263"/>
    <lineage>
        <taxon>Bacteria</taxon>
        <taxon>Pseudomonadati</taxon>
        <taxon>Pseudomonadota</taxon>
        <taxon>Betaproteobacteria</taxon>
        <taxon>Neisseriales</taxon>
        <taxon>Neisseriaceae</taxon>
        <taxon>Neisseria</taxon>
    </lineage>
</organism>
<name>D4DPC0_NEIEG</name>
<dbReference type="AlphaFoldDB" id="D4DPC0"/>
<dbReference type="Proteomes" id="UP000005536">
    <property type="component" value="Unassembled WGS sequence"/>
</dbReference>
<dbReference type="EMBL" id="ADBF01000023">
    <property type="protein sequence ID" value="EFE50228.1"/>
    <property type="molecule type" value="Genomic_DNA"/>
</dbReference>
<proteinExistence type="predicted"/>
<evidence type="ECO:0000313" key="1">
    <source>
        <dbReference type="EMBL" id="EFE50228.1"/>
    </source>
</evidence>
<comment type="caution">
    <text evidence="1">The sequence shown here is derived from an EMBL/GenBank/DDBJ whole genome shotgun (WGS) entry which is preliminary data.</text>
</comment>
<reference evidence="1 2" key="1">
    <citation type="submission" date="2010-02" db="EMBL/GenBank/DDBJ databases">
        <authorList>
            <person name="Weinstock G."/>
            <person name="Sodergren E."/>
            <person name="Clifton S."/>
            <person name="Fulton L."/>
            <person name="Fulton B."/>
            <person name="Courtney L."/>
            <person name="Fronick C."/>
            <person name="Harrison M."/>
            <person name="Strong C."/>
            <person name="Farmer C."/>
            <person name="Delahaunty K."/>
            <person name="Markovic C."/>
            <person name="Hall O."/>
            <person name="Minx P."/>
            <person name="Tomlinson C."/>
            <person name="Mitreva M."/>
            <person name="Nelson J."/>
            <person name="Hou S."/>
            <person name="Wollam A."/>
            <person name="Pepin K.H."/>
            <person name="Johnson M."/>
            <person name="Bhonagiri V."/>
            <person name="Zhang X."/>
            <person name="Suruliraj S."/>
            <person name="Warren W."/>
            <person name="Chinwalla A."/>
            <person name="Mardis E.R."/>
            <person name="Wilson R.K."/>
        </authorList>
    </citation>
    <scope>NUCLEOTIDE SEQUENCE [LARGE SCALE GENOMIC DNA]</scope>
    <source>
        <strain evidence="1 2">ATCC 29315</strain>
    </source>
</reference>
<accession>D4DPC0</accession>
<gene>
    <name evidence="1" type="ORF">NEIELOOT_00907</name>
</gene>
<evidence type="ECO:0000313" key="2">
    <source>
        <dbReference type="Proteomes" id="UP000005536"/>
    </source>
</evidence>
<protein>
    <submittedName>
        <fullName evidence="1">Uncharacterized protein</fullName>
    </submittedName>
</protein>
<sequence>MLLIKRPSETQFSISDGLFKVGLIMFGDNHVAVGKQKKPTFKANF</sequence>